<gene>
    <name evidence="1" type="ORF">QAD02_005973</name>
</gene>
<comment type="caution">
    <text evidence="1">The sequence shown here is derived from an EMBL/GenBank/DDBJ whole genome shotgun (WGS) entry which is preliminary data.</text>
</comment>
<evidence type="ECO:0000313" key="2">
    <source>
        <dbReference type="Proteomes" id="UP001239111"/>
    </source>
</evidence>
<keyword evidence="2" id="KW-1185">Reference proteome</keyword>
<sequence>MITGVIYHHSNAVPLIGANLPTPNEFNFYFTVVIAQKEAYHLTGNHLCTGSLITRKHVLTSAECLTGHATVSLKVIAGSTSVLAPSHEMYDIAEKMTYAQWFIQQGNNKLPGAAKNAFSNICILELDVRDTGIRHVEISYGSDSQTPGNGAIAIGWGPCQESTCPMSPQLSFMKILSKTDCEMRYKLQEIKFKVPPGHLCIVDDRHGAVAVKGDFGGPVLSAMNQLIGILVGTGPMPKPHSQYPNPINLVLPLNSYAEFIADNTIDNELSPLIN</sequence>
<reference evidence="1" key="1">
    <citation type="submission" date="2023-04" db="EMBL/GenBank/DDBJ databases">
        <title>A chromosome-level genome assembly of the parasitoid wasp Eretmocerus hayati.</title>
        <authorList>
            <person name="Zhong Y."/>
            <person name="Liu S."/>
            <person name="Liu Y."/>
        </authorList>
    </citation>
    <scope>NUCLEOTIDE SEQUENCE</scope>
    <source>
        <strain evidence="1">ZJU_SS_LIU_2023</strain>
    </source>
</reference>
<name>A0ACC2N039_9HYME</name>
<proteinExistence type="predicted"/>
<organism evidence="1 2">
    <name type="scientific">Eretmocerus hayati</name>
    <dbReference type="NCBI Taxonomy" id="131215"/>
    <lineage>
        <taxon>Eukaryota</taxon>
        <taxon>Metazoa</taxon>
        <taxon>Ecdysozoa</taxon>
        <taxon>Arthropoda</taxon>
        <taxon>Hexapoda</taxon>
        <taxon>Insecta</taxon>
        <taxon>Pterygota</taxon>
        <taxon>Neoptera</taxon>
        <taxon>Endopterygota</taxon>
        <taxon>Hymenoptera</taxon>
        <taxon>Apocrita</taxon>
        <taxon>Proctotrupomorpha</taxon>
        <taxon>Chalcidoidea</taxon>
        <taxon>Aphelinidae</taxon>
        <taxon>Aphelininae</taxon>
        <taxon>Eretmocerus</taxon>
    </lineage>
</organism>
<dbReference type="EMBL" id="CM056744">
    <property type="protein sequence ID" value="KAJ8664311.1"/>
    <property type="molecule type" value="Genomic_DNA"/>
</dbReference>
<dbReference type="Proteomes" id="UP001239111">
    <property type="component" value="Chromosome 4"/>
</dbReference>
<evidence type="ECO:0000313" key="1">
    <source>
        <dbReference type="EMBL" id="KAJ8664311.1"/>
    </source>
</evidence>
<protein>
    <submittedName>
        <fullName evidence="1">Uncharacterized protein</fullName>
    </submittedName>
</protein>
<accession>A0ACC2N039</accession>